<dbReference type="InterPro" id="IPR000073">
    <property type="entry name" value="AB_hydrolase_1"/>
</dbReference>
<reference evidence="2 3" key="1">
    <citation type="journal article" date="2015" name="Genome Announc.">
        <title>Draft Genome Sequences of Marine Isolates of Thalassomonas viridans and Thalassomonas actiniarum.</title>
        <authorList>
            <person name="Olonade I."/>
            <person name="van Zyl L.J."/>
            <person name="Trindade M."/>
        </authorList>
    </citation>
    <scope>NUCLEOTIDE SEQUENCE [LARGE SCALE GENOMIC DNA]</scope>
    <source>
        <strain evidence="2 3">XOM25</strain>
    </source>
</reference>
<dbReference type="RefSeq" id="WP_044837157.1">
    <property type="nucleotide sequence ID" value="NZ_CP059733.1"/>
</dbReference>
<dbReference type="Gene3D" id="3.40.50.1820">
    <property type="entry name" value="alpha/beta hydrolase"/>
    <property type="match status" value="1"/>
</dbReference>
<evidence type="ECO:0000259" key="1">
    <source>
        <dbReference type="Pfam" id="PF00561"/>
    </source>
</evidence>
<keyword evidence="3" id="KW-1185">Reference proteome</keyword>
<dbReference type="SUPFAM" id="SSF53474">
    <property type="entry name" value="alpha/beta-Hydrolases"/>
    <property type="match status" value="1"/>
</dbReference>
<organism evidence="2 3">
    <name type="scientific">Thalassomonas viridans</name>
    <dbReference type="NCBI Taxonomy" id="137584"/>
    <lineage>
        <taxon>Bacteria</taxon>
        <taxon>Pseudomonadati</taxon>
        <taxon>Pseudomonadota</taxon>
        <taxon>Gammaproteobacteria</taxon>
        <taxon>Alteromonadales</taxon>
        <taxon>Colwelliaceae</taxon>
        <taxon>Thalassomonas</taxon>
    </lineage>
</organism>
<dbReference type="InterPro" id="IPR050266">
    <property type="entry name" value="AB_hydrolase_sf"/>
</dbReference>
<feature type="domain" description="AB hydrolase-1" evidence="1">
    <location>
        <begin position="30"/>
        <end position="280"/>
    </location>
</feature>
<evidence type="ECO:0000313" key="3">
    <source>
        <dbReference type="Proteomes" id="UP000032352"/>
    </source>
</evidence>
<proteinExistence type="predicted"/>
<dbReference type="GO" id="GO:0047372">
    <property type="term" value="F:monoacylglycerol lipase activity"/>
    <property type="evidence" value="ECO:0007669"/>
    <property type="project" value="TreeGrafter"/>
</dbReference>
<name>A0AAE9Z853_9GAMM</name>
<dbReference type="InterPro" id="IPR029058">
    <property type="entry name" value="AB_hydrolase_fold"/>
</dbReference>
<reference evidence="2 3" key="2">
    <citation type="journal article" date="2022" name="Mar. Drugs">
        <title>Bioassay-Guided Fractionation Leads to the Detection of Cholic Acid Generated by the Rare Thalassomonas sp.</title>
        <authorList>
            <person name="Pheiffer F."/>
            <person name="Schneider Y.K."/>
            <person name="Hansen E.H."/>
            <person name="Andersen J.H."/>
            <person name="Isaksson J."/>
            <person name="Busche T."/>
            <person name="R C."/>
            <person name="Kalinowski J."/>
            <person name="Zyl L.V."/>
            <person name="Trindade M."/>
        </authorList>
    </citation>
    <scope>NUCLEOTIDE SEQUENCE [LARGE SCALE GENOMIC DNA]</scope>
    <source>
        <strain evidence="2 3">XOM25</strain>
    </source>
</reference>
<dbReference type="AlphaFoldDB" id="A0AAE9Z853"/>
<dbReference type="KEGG" id="tvd:SG34_014105"/>
<accession>A0AAE9Z853</accession>
<dbReference type="PRINTS" id="PR00412">
    <property type="entry name" value="EPOXHYDRLASE"/>
</dbReference>
<dbReference type="InterPro" id="IPR000639">
    <property type="entry name" value="Epox_hydrolase-like"/>
</dbReference>
<dbReference type="Proteomes" id="UP000032352">
    <property type="component" value="Chromosome"/>
</dbReference>
<sequence length="303" mass="34723">MKLSEWLQKGKQFSYRGHNIFYRDEGQGEVLLLIHGFPTACWDWHKLWPGLTEGYRVVCLDMIGFGFSDKPRKYNYSIFDQADLHQAFLAHLGISQVHILAHDYGDTVAQELLARFQDGQSNVPGENAFVINSLCLLNGGLFPETHRPLLLQKLLLSPVGKLISYLSNEKTVRKKLNGILAPDKQLSNEEWQDFWTLIKHNRGQEISYKLIRYMQERKINRERWVGALTRASVPVRLINGSLDPISGVHMVTRYFELMPETAVDVVALDEVGHYPQVEDPEAVLKAYLAFIPNEIMNRSPSMV</sequence>
<gene>
    <name evidence="2" type="ORF">SG34_014105</name>
</gene>
<dbReference type="GO" id="GO:0046464">
    <property type="term" value="P:acylglycerol catabolic process"/>
    <property type="evidence" value="ECO:0007669"/>
    <property type="project" value="TreeGrafter"/>
</dbReference>
<dbReference type="GO" id="GO:0016020">
    <property type="term" value="C:membrane"/>
    <property type="evidence" value="ECO:0007669"/>
    <property type="project" value="TreeGrafter"/>
</dbReference>
<protein>
    <submittedName>
        <fullName evidence="2">Alpha/beta hydrolase</fullName>
    </submittedName>
</protein>
<dbReference type="PANTHER" id="PTHR43798">
    <property type="entry name" value="MONOACYLGLYCEROL LIPASE"/>
    <property type="match status" value="1"/>
</dbReference>
<dbReference type="EMBL" id="CP059733">
    <property type="protein sequence ID" value="WDE07914.1"/>
    <property type="molecule type" value="Genomic_DNA"/>
</dbReference>
<evidence type="ECO:0000313" key="2">
    <source>
        <dbReference type="EMBL" id="WDE07914.1"/>
    </source>
</evidence>
<dbReference type="PANTHER" id="PTHR43798:SF33">
    <property type="entry name" value="HYDROLASE, PUTATIVE (AFU_ORTHOLOGUE AFUA_2G14860)-RELATED"/>
    <property type="match status" value="1"/>
</dbReference>
<keyword evidence="2" id="KW-0378">Hydrolase</keyword>
<dbReference type="Pfam" id="PF00561">
    <property type="entry name" value="Abhydrolase_1"/>
    <property type="match status" value="1"/>
</dbReference>